<reference evidence="2 3" key="1">
    <citation type="journal article" date="2019" name="Fungal Biol. Biotechnol.">
        <title>Draft genome sequence of fastidious pathogen Ceratobasidium theobromae, which causes vascular-streak dieback in Theobroma cacao.</title>
        <authorList>
            <person name="Ali S.S."/>
            <person name="Asman A."/>
            <person name="Shao J."/>
            <person name="Firmansyah A.P."/>
            <person name="Susilo A.W."/>
            <person name="Rosmana A."/>
            <person name="McMahon P."/>
            <person name="Junaid M."/>
            <person name="Guest D."/>
            <person name="Kheng T.Y."/>
            <person name="Meinhardt L.W."/>
            <person name="Bailey B.A."/>
        </authorList>
    </citation>
    <scope>NUCLEOTIDE SEQUENCE [LARGE SCALE GENOMIC DNA]</scope>
    <source>
        <strain evidence="2 3">CT2</strain>
    </source>
</reference>
<name>A0A5N5QJZ2_9AGAM</name>
<comment type="similarity">
    <text evidence="1">Belongs to the asaB hydroxylase/desaturase family.</text>
</comment>
<dbReference type="Proteomes" id="UP000383932">
    <property type="component" value="Unassembled WGS sequence"/>
</dbReference>
<dbReference type="PANTHER" id="PTHR34598">
    <property type="entry name" value="BLL6449 PROTEIN"/>
    <property type="match status" value="1"/>
</dbReference>
<evidence type="ECO:0008006" key="4">
    <source>
        <dbReference type="Google" id="ProtNLM"/>
    </source>
</evidence>
<comment type="caution">
    <text evidence="2">The sequence shown here is derived from an EMBL/GenBank/DDBJ whole genome shotgun (WGS) entry which is preliminary data.</text>
</comment>
<dbReference type="InterPro" id="IPR044053">
    <property type="entry name" value="AsaB-like"/>
</dbReference>
<protein>
    <recommendedName>
        <fullName evidence="4">Methyltransferase</fullName>
    </recommendedName>
</protein>
<accession>A0A5N5QJZ2</accession>
<gene>
    <name evidence="2" type="ORF">CTheo_4955</name>
</gene>
<keyword evidence="3" id="KW-1185">Reference proteome</keyword>
<proteinExistence type="inferred from homology"/>
<dbReference type="GO" id="GO:0016491">
    <property type="term" value="F:oxidoreductase activity"/>
    <property type="evidence" value="ECO:0007669"/>
    <property type="project" value="InterPro"/>
</dbReference>
<evidence type="ECO:0000313" key="2">
    <source>
        <dbReference type="EMBL" id="KAB5591607.1"/>
    </source>
</evidence>
<evidence type="ECO:0000256" key="1">
    <source>
        <dbReference type="ARBA" id="ARBA00023604"/>
    </source>
</evidence>
<dbReference type="AlphaFoldDB" id="A0A5N5QJZ2"/>
<organism evidence="2 3">
    <name type="scientific">Ceratobasidium theobromae</name>
    <dbReference type="NCBI Taxonomy" id="1582974"/>
    <lineage>
        <taxon>Eukaryota</taxon>
        <taxon>Fungi</taxon>
        <taxon>Dikarya</taxon>
        <taxon>Basidiomycota</taxon>
        <taxon>Agaricomycotina</taxon>
        <taxon>Agaricomycetes</taxon>
        <taxon>Cantharellales</taxon>
        <taxon>Ceratobasidiaceae</taxon>
        <taxon>Ceratobasidium</taxon>
    </lineage>
</organism>
<dbReference type="OrthoDB" id="412788at2759"/>
<evidence type="ECO:0000313" key="3">
    <source>
        <dbReference type="Proteomes" id="UP000383932"/>
    </source>
</evidence>
<sequence>MALVDTRINYFTAPADGSKPYQWIDEVDAPRRNWTAVEFDVQVENVRGRESDFTLDKAGFEFHNVPTQGTTNFEDDNSIRTVYYQDSIQKIKNLTGASRVVIFDHTIRRPRPDGTPDTPENRAPVKMAHVDQAPESAERRVHMHLPATDVPGLLSKRYQIINLWRPIGVPAWQLPLALCDFRSVNDSKDGGDFVPTTLKYKDRDGETMSVRCNQAHQWKYLAGMSPDEIVLIKCFDSKLDGTVAAFTPHTAIDDPTTPADAPERHSIELRALVFYD</sequence>
<dbReference type="NCBIfam" id="NF041278">
    <property type="entry name" value="CmcJ_NvfI_EfuI"/>
    <property type="match status" value="1"/>
</dbReference>
<dbReference type="PANTHER" id="PTHR34598:SF3">
    <property type="entry name" value="OXIDOREDUCTASE AN1597"/>
    <property type="match status" value="1"/>
</dbReference>
<dbReference type="EMBL" id="SSOP01000097">
    <property type="protein sequence ID" value="KAB5591607.1"/>
    <property type="molecule type" value="Genomic_DNA"/>
</dbReference>